<dbReference type="Pfam" id="PF03704">
    <property type="entry name" value="BTAD"/>
    <property type="match status" value="1"/>
</dbReference>
<feature type="domain" description="Bacterial transcriptional activator" evidence="1">
    <location>
        <begin position="97"/>
        <end position="234"/>
    </location>
</feature>
<dbReference type="Proteomes" id="UP000298313">
    <property type="component" value="Unassembled WGS sequence"/>
</dbReference>
<name>A0A4R9B5I5_9MICO</name>
<evidence type="ECO:0000313" key="3">
    <source>
        <dbReference type="Proteomes" id="UP000298313"/>
    </source>
</evidence>
<reference evidence="2 3" key="1">
    <citation type="submission" date="2019-03" db="EMBL/GenBank/DDBJ databases">
        <title>Genomics of glacier-inhabiting Cryobacterium strains.</title>
        <authorList>
            <person name="Liu Q."/>
            <person name="Xin Y.-H."/>
        </authorList>
    </citation>
    <scope>NUCLEOTIDE SEQUENCE [LARGE SCALE GENOMIC DNA]</scope>
    <source>
        <strain evidence="2 3">Hh4</strain>
    </source>
</reference>
<comment type="caution">
    <text evidence="2">The sequence shown here is derived from an EMBL/GenBank/DDBJ whole genome shotgun (WGS) entry which is preliminary data.</text>
</comment>
<gene>
    <name evidence="2" type="ORF">E3T48_10945</name>
</gene>
<sequence>MEATASWEWNLELLGCWQLRRGDEPIEVGFRQQRVITVVALLGSRSRTFVANLLWPENSESQAAGSLRASMYRISHELPTLMQSAGHRLALGNRVAVDVHSVRQLVRDILATGAVTPPTAATDVLCSADLLPGWYEDWVIFEQERLWQGRVAALEALARHYLDRGDNARALAAAGAAAAMEPLRESAHLLLVQGHLAAGNRASASAAFGRLRAGLDRELGIAPSPRFTELLDLRTPLPARERDPG</sequence>
<organism evidence="2 3">
    <name type="scientific">Cryobacterium fucosi</name>
    <dbReference type="NCBI Taxonomy" id="1259157"/>
    <lineage>
        <taxon>Bacteria</taxon>
        <taxon>Bacillati</taxon>
        <taxon>Actinomycetota</taxon>
        <taxon>Actinomycetes</taxon>
        <taxon>Micrococcales</taxon>
        <taxon>Microbacteriaceae</taxon>
        <taxon>Cryobacterium</taxon>
    </lineage>
</organism>
<dbReference type="SUPFAM" id="SSF48452">
    <property type="entry name" value="TPR-like"/>
    <property type="match status" value="1"/>
</dbReference>
<dbReference type="EMBL" id="SOHH01000074">
    <property type="protein sequence ID" value="TFD75938.1"/>
    <property type="molecule type" value="Genomic_DNA"/>
</dbReference>
<dbReference type="InterPro" id="IPR051677">
    <property type="entry name" value="AfsR-DnrI-RedD_regulator"/>
</dbReference>
<dbReference type="OrthoDB" id="5509004at2"/>
<accession>A0A4R9B5I5</accession>
<dbReference type="SMART" id="SM01043">
    <property type="entry name" value="BTAD"/>
    <property type="match status" value="1"/>
</dbReference>
<evidence type="ECO:0000259" key="1">
    <source>
        <dbReference type="SMART" id="SM01043"/>
    </source>
</evidence>
<dbReference type="PANTHER" id="PTHR35807">
    <property type="entry name" value="TRANSCRIPTIONAL REGULATOR REDD-RELATED"/>
    <property type="match status" value="1"/>
</dbReference>
<proteinExistence type="predicted"/>
<dbReference type="AlphaFoldDB" id="A0A4R9B5I5"/>
<keyword evidence="3" id="KW-1185">Reference proteome</keyword>
<dbReference type="Gene3D" id="1.25.40.10">
    <property type="entry name" value="Tetratricopeptide repeat domain"/>
    <property type="match status" value="1"/>
</dbReference>
<dbReference type="RefSeq" id="WP_134524096.1">
    <property type="nucleotide sequence ID" value="NZ_SOHH01000074.1"/>
</dbReference>
<dbReference type="InterPro" id="IPR011990">
    <property type="entry name" value="TPR-like_helical_dom_sf"/>
</dbReference>
<dbReference type="InterPro" id="IPR005158">
    <property type="entry name" value="BTAD"/>
</dbReference>
<protein>
    <submittedName>
        <fullName evidence="2">Transcriptional regulator</fullName>
    </submittedName>
</protein>
<evidence type="ECO:0000313" key="2">
    <source>
        <dbReference type="EMBL" id="TFD75938.1"/>
    </source>
</evidence>